<dbReference type="NCBIfam" id="TIGR01484">
    <property type="entry name" value="HAD-SF-IIB"/>
    <property type="match status" value="1"/>
</dbReference>
<evidence type="ECO:0000313" key="1">
    <source>
        <dbReference type="EMBL" id="NMF56076.1"/>
    </source>
</evidence>
<dbReference type="GO" id="GO:0016791">
    <property type="term" value="F:phosphatase activity"/>
    <property type="evidence" value="ECO:0007669"/>
    <property type="project" value="UniProtKB-ARBA"/>
</dbReference>
<dbReference type="EMBL" id="JABBCP010000005">
    <property type="protein sequence ID" value="NMF56076.1"/>
    <property type="molecule type" value="Genomic_DNA"/>
</dbReference>
<keyword evidence="1" id="KW-0378">Hydrolase</keyword>
<sequence>MDETFLHDSCIIPEGNKAALARMRELGVLFVPCSGRAYNSIAANLDTLDPELLGETYIVSYNGGFINRYGDPKPLCTCGLSREAADTIYRRGRELGLCVHVCFDDGTYNVFDPPASERDFLASYPSIRYQTCEGHPDLSFLEARPIVKVLYMSDDFDALRELGATLGDFAEDLGTAITFSSNRYMEFMPQGVTKATGLAKLAEILGIDLDQIIGFGDSANDIAMLDAAGLGVGVANATDDAREHCDVVLDSTCFDGALPELVERFLEP</sequence>
<dbReference type="Gene3D" id="3.30.1240.10">
    <property type="match status" value="1"/>
</dbReference>
<keyword evidence="2" id="KW-1185">Reference proteome</keyword>
<dbReference type="Proteomes" id="UP000546970">
    <property type="component" value="Unassembled WGS sequence"/>
</dbReference>
<dbReference type="Pfam" id="PF08282">
    <property type="entry name" value="Hydrolase_3"/>
    <property type="match status" value="1"/>
</dbReference>
<dbReference type="AlphaFoldDB" id="A0A7X9UCN6"/>
<dbReference type="InterPro" id="IPR036412">
    <property type="entry name" value="HAD-like_sf"/>
</dbReference>
<dbReference type="GO" id="GO:0000287">
    <property type="term" value="F:magnesium ion binding"/>
    <property type="evidence" value="ECO:0007669"/>
    <property type="project" value="TreeGrafter"/>
</dbReference>
<dbReference type="InterPro" id="IPR006379">
    <property type="entry name" value="HAD-SF_hydro_IIB"/>
</dbReference>
<reference evidence="1 2" key="1">
    <citation type="submission" date="2020-04" db="EMBL/GenBank/DDBJ databases">
        <title>Collinsella sp. KGMB02528 nov., an anaerobic actinobacterium isolated from human feces.</title>
        <authorList>
            <person name="Han K.-I."/>
            <person name="Eom M.K."/>
            <person name="Kim J.-S."/>
            <person name="Lee K.C."/>
            <person name="Suh M.K."/>
            <person name="Park S.-H."/>
            <person name="Lee J.H."/>
            <person name="Kang S.W."/>
            <person name="Park J.-E."/>
            <person name="Oh B.S."/>
            <person name="Yu S.Y."/>
            <person name="Choi S.-H."/>
            <person name="Lee D.H."/>
            <person name="Yoon H."/>
            <person name="Kim B.-Y."/>
            <person name="Lee J.H."/>
            <person name="Lee J.-S."/>
        </authorList>
    </citation>
    <scope>NUCLEOTIDE SEQUENCE [LARGE SCALE GENOMIC DNA]</scope>
    <source>
        <strain evidence="1 2">KGMB02528</strain>
    </source>
</reference>
<protein>
    <submittedName>
        <fullName evidence="1">HAD-IIB family hydrolase</fullName>
    </submittedName>
</protein>
<gene>
    <name evidence="1" type="ORF">HF320_07020</name>
</gene>
<dbReference type="SUPFAM" id="SSF56784">
    <property type="entry name" value="HAD-like"/>
    <property type="match status" value="1"/>
</dbReference>
<accession>A0A7X9UCN6</accession>
<organism evidence="1 2">
    <name type="scientific">Collinsella acetigenes</name>
    <dbReference type="NCBI Taxonomy" id="2713419"/>
    <lineage>
        <taxon>Bacteria</taxon>
        <taxon>Bacillati</taxon>
        <taxon>Actinomycetota</taxon>
        <taxon>Coriobacteriia</taxon>
        <taxon>Coriobacteriales</taxon>
        <taxon>Coriobacteriaceae</taxon>
        <taxon>Collinsella</taxon>
    </lineage>
</organism>
<comment type="caution">
    <text evidence="1">The sequence shown here is derived from an EMBL/GenBank/DDBJ whole genome shotgun (WGS) entry which is preliminary data.</text>
</comment>
<proteinExistence type="predicted"/>
<dbReference type="PANTHER" id="PTHR10000">
    <property type="entry name" value="PHOSPHOSERINE PHOSPHATASE"/>
    <property type="match status" value="1"/>
</dbReference>
<dbReference type="GO" id="GO:0005829">
    <property type="term" value="C:cytosol"/>
    <property type="evidence" value="ECO:0007669"/>
    <property type="project" value="TreeGrafter"/>
</dbReference>
<dbReference type="PANTHER" id="PTHR10000:SF8">
    <property type="entry name" value="HAD SUPERFAMILY HYDROLASE-LIKE, TYPE 3"/>
    <property type="match status" value="1"/>
</dbReference>
<dbReference type="Gene3D" id="3.40.50.1000">
    <property type="entry name" value="HAD superfamily/HAD-like"/>
    <property type="match status" value="1"/>
</dbReference>
<dbReference type="PRINTS" id="PR00119">
    <property type="entry name" value="CATATPASE"/>
</dbReference>
<name>A0A7X9UCN6_9ACTN</name>
<evidence type="ECO:0000313" key="2">
    <source>
        <dbReference type="Proteomes" id="UP000546970"/>
    </source>
</evidence>
<dbReference type="InterPro" id="IPR023214">
    <property type="entry name" value="HAD_sf"/>
</dbReference>